<accession>A0A183D8I8</accession>
<dbReference type="OrthoDB" id="2801544at2759"/>
<keyword evidence="6" id="KW-1185">Reference proteome</keyword>
<keyword evidence="3" id="KW-0539">Nucleus</keyword>
<dbReference type="EMBL" id="UYRT01010141">
    <property type="protein sequence ID" value="VDK48671.1"/>
    <property type="molecule type" value="Genomic_DNA"/>
</dbReference>
<dbReference type="PANTHER" id="PTHR45766:SF6">
    <property type="entry name" value="SWI_SNF-RELATED MATRIX-ASSOCIATED ACTIN-DEPENDENT REGULATOR OF CHROMATIN SUBFAMILY A-LIKE PROTEIN 1"/>
    <property type="match status" value="1"/>
</dbReference>
<dbReference type="Pfam" id="PF07443">
    <property type="entry name" value="HARP"/>
    <property type="match status" value="1"/>
</dbReference>
<gene>
    <name evidence="5" type="ORF">GPUH_LOCUS5027</name>
</gene>
<organism evidence="7">
    <name type="scientific">Gongylonema pulchrum</name>
    <dbReference type="NCBI Taxonomy" id="637853"/>
    <lineage>
        <taxon>Eukaryota</taxon>
        <taxon>Metazoa</taxon>
        <taxon>Ecdysozoa</taxon>
        <taxon>Nematoda</taxon>
        <taxon>Chromadorea</taxon>
        <taxon>Rhabditida</taxon>
        <taxon>Spirurina</taxon>
        <taxon>Spiruromorpha</taxon>
        <taxon>Spiruroidea</taxon>
        <taxon>Gongylonematidae</taxon>
        <taxon>Gongylonema</taxon>
    </lineage>
</organism>
<dbReference type="GO" id="GO:0031297">
    <property type="term" value="P:replication fork processing"/>
    <property type="evidence" value="ECO:0007669"/>
    <property type="project" value="TreeGrafter"/>
</dbReference>
<dbReference type="SUPFAM" id="SSF52540">
    <property type="entry name" value="P-loop containing nucleoside triphosphate hydrolases"/>
    <property type="match status" value="1"/>
</dbReference>
<dbReference type="GO" id="GO:0006281">
    <property type="term" value="P:DNA repair"/>
    <property type="evidence" value="ECO:0007669"/>
    <property type="project" value="TreeGrafter"/>
</dbReference>
<dbReference type="GO" id="GO:0043596">
    <property type="term" value="C:nuclear replication fork"/>
    <property type="evidence" value="ECO:0007669"/>
    <property type="project" value="TreeGrafter"/>
</dbReference>
<evidence type="ECO:0000259" key="4">
    <source>
        <dbReference type="PROSITE" id="PS51467"/>
    </source>
</evidence>
<proteinExistence type="predicted"/>
<evidence type="ECO:0000256" key="3">
    <source>
        <dbReference type="ARBA" id="ARBA00023242"/>
    </source>
</evidence>
<sequence length="182" mass="20919">MFRLADVKTFEVLFSPFSRSVVEALKTVPSRIYDAERKMWSFSIEDLNVVERALQAVDDVELVLEKIPDHAVKTLQKYSKEMNSRKEPVLDDHIENIYDHSNILQQLDTFLPGVSDVILIEKGNDLLPEKKTNRTVVIMSYDLMVSKRASIIEYDFRAVIFDESHLLKDGQAQRTKAATDIS</sequence>
<evidence type="ECO:0000313" key="5">
    <source>
        <dbReference type="EMBL" id="VDK48671.1"/>
    </source>
</evidence>
<feature type="domain" description="HARP" evidence="4">
    <location>
        <begin position="1"/>
        <end position="68"/>
    </location>
</feature>
<reference evidence="5 6" key="2">
    <citation type="submission" date="2018-11" db="EMBL/GenBank/DDBJ databases">
        <authorList>
            <consortium name="Pathogen Informatics"/>
        </authorList>
    </citation>
    <scope>NUCLEOTIDE SEQUENCE [LARGE SCALE GENOMIC DNA]</scope>
</reference>
<evidence type="ECO:0000256" key="1">
    <source>
        <dbReference type="ARBA" id="ARBA00004123"/>
    </source>
</evidence>
<evidence type="ECO:0000313" key="7">
    <source>
        <dbReference type="WBParaSite" id="GPUH_0000503601-mRNA-1"/>
    </source>
</evidence>
<evidence type="ECO:0000313" key="6">
    <source>
        <dbReference type="Proteomes" id="UP000271098"/>
    </source>
</evidence>
<evidence type="ECO:0000256" key="2">
    <source>
        <dbReference type="ARBA" id="ARBA00022801"/>
    </source>
</evidence>
<comment type="subcellular location">
    <subcellularLocation>
        <location evidence="1">Nucleus</location>
    </subcellularLocation>
</comment>
<dbReference type="InterPro" id="IPR038718">
    <property type="entry name" value="SNF2-like_sf"/>
</dbReference>
<dbReference type="Gene3D" id="3.40.50.10810">
    <property type="entry name" value="Tandem AAA-ATPase domain"/>
    <property type="match status" value="1"/>
</dbReference>
<name>A0A183D8I8_9BILA</name>
<dbReference type="InterPro" id="IPR027417">
    <property type="entry name" value="P-loop_NTPase"/>
</dbReference>
<dbReference type="AlphaFoldDB" id="A0A183D8I8"/>
<dbReference type="InterPro" id="IPR010003">
    <property type="entry name" value="HARP_dom"/>
</dbReference>
<dbReference type="WBParaSite" id="GPUH_0000503601-mRNA-1">
    <property type="protein sequence ID" value="GPUH_0000503601-mRNA-1"/>
    <property type="gene ID" value="GPUH_0000503601"/>
</dbReference>
<dbReference type="Proteomes" id="UP000271098">
    <property type="component" value="Unassembled WGS sequence"/>
</dbReference>
<dbReference type="PANTHER" id="PTHR45766">
    <property type="entry name" value="DNA ANNEALING HELICASE AND ENDONUCLEASE ZRANB3 FAMILY MEMBER"/>
    <property type="match status" value="1"/>
</dbReference>
<dbReference type="PROSITE" id="PS51467">
    <property type="entry name" value="HARP"/>
    <property type="match status" value="1"/>
</dbReference>
<reference evidence="7" key="1">
    <citation type="submission" date="2016-06" db="UniProtKB">
        <authorList>
            <consortium name="WormBaseParasite"/>
        </authorList>
    </citation>
    <scope>IDENTIFICATION</scope>
</reference>
<keyword evidence="2" id="KW-0378">Hydrolase</keyword>
<dbReference type="GO" id="GO:0016787">
    <property type="term" value="F:hydrolase activity"/>
    <property type="evidence" value="ECO:0007669"/>
    <property type="project" value="UniProtKB-KW"/>
</dbReference>
<protein>
    <submittedName>
        <fullName evidence="7">HARP domain-containing protein</fullName>
    </submittedName>
</protein>